<protein>
    <submittedName>
        <fullName evidence="8">GtrA family protein</fullName>
    </submittedName>
</protein>
<dbReference type="RefSeq" id="WP_216320948.1">
    <property type="nucleotide sequence ID" value="NZ_JAHKRT010000002.1"/>
</dbReference>
<keyword evidence="3 6" id="KW-0812">Transmembrane</keyword>
<evidence type="ECO:0000256" key="3">
    <source>
        <dbReference type="ARBA" id="ARBA00022692"/>
    </source>
</evidence>
<dbReference type="Pfam" id="PF04138">
    <property type="entry name" value="GtrA_DPMS_TM"/>
    <property type="match status" value="1"/>
</dbReference>
<evidence type="ECO:0000256" key="5">
    <source>
        <dbReference type="ARBA" id="ARBA00023136"/>
    </source>
</evidence>
<dbReference type="InterPro" id="IPR007267">
    <property type="entry name" value="GtrA_DPMS_TM"/>
</dbReference>
<organism evidence="8 9">
    <name type="scientific">Sphingomonas quercus</name>
    <dbReference type="NCBI Taxonomy" id="2842451"/>
    <lineage>
        <taxon>Bacteria</taxon>
        <taxon>Pseudomonadati</taxon>
        <taxon>Pseudomonadota</taxon>
        <taxon>Alphaproteobacteria</taxon>
        <taxon>Sphingomonadales</taxon>
        <taxon>Sphingomonadaceae</taxon>
        <taxon>Sphingomonas</taxon>
    </lineage>
</organism>
<keyword evidence="5 6" id="KW-0472">Membrane</keyword>
<keyword evidence="9" id="KW-1185">Reference proteome</keyword>
<dbReference type="Proteomes" id="UP000776276">
    <property type="component" value="Unassembled WGS sequence"/>
</dbReference>
<dbReference type="PANTHER" id="PTHR38459">
    <property type="entry name" value="PROPHAGE BACTOPRENOL-LINKED GLUCOSE TRANSLOCASE HOMOLOG"/>
    <property type="match status" value="1"/>
</dbReference>
<feature type="transmembrane region" description="Helical" evidence="6">
    <location>
        <begin position="50"/>
        <end position="69"/>
    </location>
</feature>
<feature type="transmembrane region" description="Helical" evidence="6">
    <location>
        <begin position="90"/>
        <end position="111"/>
    </location>
</feature>
<reference evidence="8 9" key="1">
    <citation type="submission" date="2021-06" db="EMBL/GenBank/DDBJ databases">
        <title>Sphingomonas sp. XMGL2, whole genome shotgun sequencing project.</title>
        <authorList>
            <person name="Zhao G."/>
            <person name="Shen L."/>
        </authorList>
    </citation>
    <scope>NUCLEOTIDE SEQUENCE [LARGE SCALE GENOMIC DNA]</scope>
    <source>
        <strain evidence="8 9">XMGL2</strain>
    </source>
</reference>
<evidence type="ECO:0000256" key="2">
    <source>
        <dbReference type="ARBA" id="ARBA00009399"/>
    </source>
</evidence>
<evidence type="ECO:0000256" key="4">
    <source>
        <dbReference type="ARBA" id="ARBA00022989"/>
    </source>
</evidence>
<evidence type="ECO:0000256" key="6">
    <source>
        <dbReference type="SAM" id="Phobius"/>
    </source>
</evidence>
<dbReference type="InterPro" id="IPR051401">
    <property type="entry name" value="GtrA_CellWall_Glycosyl"/>
</dbReference>
<sequence>MPGGSVLPAAEAKRRAPVDGGEFARFVVTGVVATGGNVGAMWLARHFVDYSLALLAGIGAGMTLSFLLTKLFAFRSRSWSAARGEMARFFVVYGFGVTLYWGVSMLAGQAILPHLLPRQQAELLGVLIGAGVMTLTSYFGHRFYTYGEGGGDE</sequence>
<proteinExistence type="inferred from homology"/>
<dbReference type="PANTHER" id="PTHR38459:SF1">
    <property type="entry name" value="PROPHAGE BACTOPRENOL-LINKED GLUCOSE TRANSLOCASE HOMOLOG"/>
    <property type="match status" value="1"/>
</dbReference>
<evidence type="ECO:0000313" key="8">
    <source>
        <dbReference type="EMBL" id="MBU3077178.1"/>
    </source>
</evidence>
<evidence type="ECO:0000313" key="9">
    <source>
        <dbReference type="Proteomes" id="UP000776276"/>
    </source>
</evidence>
<feature type="transmembrane region" description="Helical" evidence="6">
    <location>
        <begin position="23"/>
        <end position="44"/>
    </location>
</feature>
<evidence type="ECO:0000256" key="1">
    <source>
        <dbReference type="ARBA" id="ARBA00004141"/>
    </source>
</evidence>
<comment type="similarity">
    <text evidence="2">Belongs to the GtrA family.</text>
</comment>
<feature type="domain" description="GtrA/DPMS transmembrane" evidence="7">
    <location>
        <begin position="25"/>
        <end position="145"/>
    </location>
</feature>
<comment type="subcellular location">
    <subcellularLocation>
        <location evidence="1">Membrane</location>
        <topology evidence="1">Multi-pass membrane protein</topology>
    </subcellularLocation>
</comment>
<gene>
    <name evidence="8" type="ORF">KOF26_04795</name>
</gene>
<feature type="transmembrane region" description="Helical" evidence="6">
    <location>
        <begin position="123"/>
        <end position="140"/>
    </location>
</feature>
<name>A0ABS6BFV7_9SPHN</name>
<dbReference type="EMBL" id="JAHKRT010000002">
    <property type="protein sequence ID" value="MBU3077178.1"/>
    <property type="molecule type" value="Genomic_DNA"/>
</dbReference>
<comment type="caution">
    <text evidence="8">The sequence shown here is derived from an EMBL/GenBank/DDBJ whole genome shotgun (WGS) entry which is preliminary data.</text>
</comment>
<keyword evidence="4 6" id="KW-1133">Transmembrane helix</keyword>
<accession>A0ABS6BFV7</accession>
<evidence type="ECO:0000259" key="7">
    <source>
        <dbReference type="Pfam" id="PF04138"/>
    </source>
</evidence>